<dbReference type="Gene3D" id="3.40.50.150">
    <property type="entry name" value="Vaccinia Virus protein VP39"/>
    <property type="match status" value="1"/>
</dbReference>
<evidence type="ECO:0000256" key="13">
    <source>
        <dbReference type="PROSITE-ProRule" id="PRU01023"/>
    </source>
</evidence>
<dbReference type="GO" id="GO:0009383">
    <property type="term" value="F:rRNA (cytosine-C5-)-methyltransferase activity"/>
    <property type="evidence" value="ECO:0007669"/>
    <property type="project" value="TreeGrafter"/>
</dbReference>
<dbReference type="GO" id="GO:0070475">
    <property type="term" value="P:rRNA base methylation"/>
    <property type="evidence" value="ECO:0007669"/>
    <property type="project" value="TreeGrafter"/>
</dbReference>
<evidence type="ECO:0000256" key="1">
    <source>
        <dbReference type="ARBA" id="ARBA00002724"/>
    </source>
</evidence>
<keyword evidence="9 13" id="KW-0694">RNA-binding</keyword>
<evidence type="ECO:0000256" key="7">
    <source>
        <dbReference type="ARBA" id="ARBA00022679"/>
    </source>
</evidence>
<dbReference type="PROSITE" id="PS51686">
    <property type="entry name" value="SAM_MT_RSMB_NOP"/>
    <property type="match status" value="1"/>
</dbReference>
<feature type="domain" description="SAM-dependent MTase RsmB/NOP-type" evidence="14">
    <location>
        <begin position="160"/>
        <end position="427"/>
    </location>
</feature>
<accession>A0A3C1KLR3</accession>
<comment type="catalytic activity">
    <reaction evidence="12">
        <text>cytidine(967) in 16S rRNA + S-adenosyl-L-methionine = 5-methylcytidine(967) in 16S rRNA + S-adenosyl-L-homocysteine + H(+)</text>
        <dbReference type="Rhea" id="RHEA:42748"/>
        <dbReference type="Rhea" id="RHEA-COMP:10219"/>
        <dbReference type="Rhea" id="RHEA-COMP:10220"/>
        <dbReference type="ChEBI" id="CHEBI:15378"/>
        <dbReference type="ChEBI" id="CHEBI:57856"/>
        <dbReference type="ChEBI" id="CHEBI:59789"/>
        <dbReference type="ChEBI" id="CHEBI:74483"/>
        <dbReference type="ChEBI" id="CHEBI:82748"/>
        <dbReference type="EC" id="2.1.1.176"/>
    </reaction>
</comment>
<dbReference type="InterPro" id="IPR035926">
    <property type="entry name" value="NusB-like_sf"/>
</dbReference>
<dbReference type="SUPFAM" id="SSF48013">
    <property type="entry name" value="NusB-like"/>
    <property type="match status" value="1"/>
</dbReference>
<dbReference type="InterPro" id="IPR029063">
    <property type="entry name" value="SAM-dependent_MTases_sf"/>
</dbReference>
<keyword evidence="8 13" id="KW-0949">S-adenosyl-L-methionine</keyword>
<evidence type="ECO:0000256" key="4">
    <source>
        <dbReference type="ARBA" id="ARBA00022490"/>
    </source>
</evidence>
<evidence type="ECO:0000313" key="16">
    <source>
        <dbReference type="Proteomes" id="UP000259273"/>
    </source>
</evidence>
<dbReference type="Gene3D" id="3.30.70.1170">
    <property type="entry name" value="Sun protein, domain 3"/>
    <property type="match status" value="1"/>
</dbReference>
<evidence type="ECO:0000256" key="5">
    <source>
        <dbReference type="ARBA" id="ARBA00022552"/>
    </source>
</evidence>
<dbReference type="GO" id="GO:0003723">
    <property type="term" value="F:RNA binding"/>
    <property type="evidence" value="ECO:0007669"/>
    <property type="project" value="UniProtKB-UniRule"/>
</dbReference>
<evidence type="ECO:0000256" key="11">
    <source>
        <dbReference type="ARBA" id="ARBA00031088"/>
    </source>
</evidence>
<proteinExistence type="inferred from homology"/>
<dbReference type="NCBIfam" id="NF008149">
    <property type="entry name" value="PRK10901.1"/>
    <property type="match status" value="1"/>
</dbReference>
<reference evidence="15 16" key="1">
    <citation type="journal article" date="2018" name="Nat. Biotechnol.">
        <title>A standardized bacterial taxonomy based on genome phylogeny substantially revises the tree of life.</title>
        <authorList>
            <person name="Parks D.H."/>
            <person name="Chuvochina M."/>
            <person name="Waite D.W."/>
            <person name="Rinke C."/>
            <person name="Skarshewski A."/>
            <person name="Chaumeil P.A."/>
            <person name="Hugenholtz P."/>
        </authorList>
    </citation>
    <scope>NUCLEOTIDE SEQUENCE [LARGE SCALE GENOMIC DNA]</scope>
    <source>
        <strain evidence="15">UBA9158</strain>
    </source>
</reference>
<dbReference type="PRINTS" id="PR02008">
    <property type="entry name" value="RCMTFAMILY"/>
</dbReference>
<comment type="similarity">
    <text evidence="13">Belongs to the class I-like SAM-binding methyltransferase superfamily. RsmB/NOP family.</text>
</comment>
<feature type="active site" description="Nucleophile" evidence="13">
    <location>
        <position position="371"/>
    </location>
</feature>
<comment type="subcellular location">
    <subcellularLocation>
        <location evidence="2">Cytoplasm</location>
    </subcellularLocation>
</comment>
<feature type="binding site" evidence="13">
    <location>
        <begin position="250"/>
        <end position="256"/>
    </location>
    <ligand>
        <name>S-adenosyl-L-methionine</name>
        <dbReference type="ChEBI" id="CHEBI:59789"/>
    </ligand>
</feature>
<keyword evidence="6 13" id="KW-0489">Methyltransferase</keyword>
<dbReference type="SUPFAM" id="SSF53335">
    <property type="entry name" value="S-adenosyl-L-methionine-dependent methyltransferases"/>
    <property type="match status" value="1"/>
</dbReference>
<organism evidence="15 16">
    <name type="scientific">Haliea salexigens</name>
    <dbReference type="NCBI Taxonomy" id="287487"/>
    <lineage>
        <taxon>Bacteria</taxon>
        <taxon>Pseudomonadati</taxon>
        <taxon>Pseudomonadota</taxon>
        <taxon>Gammaproteobacteria</taxon>
        <taxon>Cellvibrionales</taxon>
        <taxon>Halieaceae</taxon>
        <taxon>Haliea</taxon>
    </lineage>
</organism>
<keyword evidence="5" id="KW-0698">rRNA processing</keyword>
<dbReference type="InterPro" id="IPR001678">
    <property type="entry name" value="MeTrfase_RsmB-F_NOP2_dom"/>
</dbReference>
<evidence type="ECO:0000256" key="8">
    <source>
        <dbReference type="ARBA" id="ARBA00022691"/>
    </source>
</evidence>
<evidence type="ECO:0000313" key="15">
    <source>
        <dbReference type="EMBL" id="HAN27649.1"/>
    </source>
</evidence>
<comment type="caution">
    <text evidence="13">Lacks conserved residue(s) required for the propagation of feature annotation.</text>
</comment>
<evidence type="ECO:0000256" key="2">
    <source>
        <dbReference type="ARBA" id="ARBA00004496"/>
    </source>
</evidence>
<evidence type="ECO:0000259" key="14">
    <source>
        <dbReference type="PROSITE" id="PS51686"/>
    </source>
</evidence>
<dbReference type="FunFam" id="3.40.50.150:FF:000022">
    <property type="entry name" value="Ribosomal RNA small subunit methyltransferase B"/>
    <property type="match status" value="1"/>
</dbReference>
<dbReference type="Gene3D" id="1.10.287.730">
    <property type="entry name" value="Helix hairpin bin"/>
    <property type="match status" value="1"/>
</dbReference>
<dbReference type="InterPro" id="IPR049560">
    <property type="entry name" value="MeTrfase_RsmB-F_NOP2_cat"/>
</dbReference>
<dbReference type="GO" id="GO:0005829">
    <property type="term" value="C:cytosol"/>
    <property type="evidence" value="ECO:0007669"/>
    <property type="project" value="TreeGrafter"/>
</dbReference>
<keyword evidence="4" id="KW-0963">Cytoplasm</keyword>
<dbReference type="Pfam" id="PF22458">
    <property type="entry name" value="RsmF-B_ferredox"/>
    <property type="match status" value="1"/>
</dbReference>
<dbReference type="Pfam" id="PF01029">
    <property type="entry name" value="NusB"/>
    <property type="match status" value="1"/>
</dbReference>
<dbReference type="InterPro" id="IPR004573">
    <property type="entry name" value="rRNA_ssu_MeTfrase_B"/>
</dbReference>
<dbReference type="InterPro" id="IPR023267">
    <property type="entry name" value="RCMT"/>
</dbReference>
<name>A0A3C1KLR3_9GAMM</name>
<dbReference type="Pfam" id="PF01189">
    <property type="entry name" value="Methyltr_RsmB-F"/>
    <property type="match status" value="1"/>
</dbReference>
<gene>
    <name evidence="15" type="ORF">DCP75_07995</name>
</gene>
<dbReference type="EMBL" id="DMND01000107">
    <property type="protein sequence ID" value="HAN27649.1"/>
    <property type="molecule type" value="Genomic_DNA"/>
</dbReference>
<dbReference type="PANTHER" id="PTHR22807:SF61">
    <property type="entry name" value="NOL1_NOP2_SUN FAMILY PROTEIN _ ANTITERMINATION NUSB DOMAIN-CONTAINING PROTEIN"/>
    <property type="match status" value="1"/>
</dbReference>
<feature type="binding site" evidence="13">
    <location>
        <position position="318"/>
    </location>
    <ligand>
        <name>S-adenosyl-L-methionine</name>
        <dbReference type="ChEBI" id="CHEBI:59789"/>
    </ligand>
</feature>
<evidence type="ECO:0000256" key="3">
    <source>
        <dbReference type="ARBA" id="ARBA00012140"/>
    </source>
</evidence>
<dbReference type="STRING" id="1121937.GCA_000423125_02163"/>
<dbReference type="InterPro" id="IPR006027">
    <property type="entry name" value="NusB_RsmB_TIM44"/>
</dbReference>
<evidence type="ECO:0000256" key="10">
    <source>
        <dbReference type="ARBA" id="ARBA00030399"/>
    </source>
</evidence>
<comment type="caution">
    <text evidence="15">The sequence shown here is derived from an EMBL/GenBank/DDBJ whole genome shotgun (WGS) entry which is preliminary data.</text>
</comment>
<dbReference type="AlphaFoldDB" id="A0A3C1KLR3"/>
<feature type="binding site" evidence="13">
    <location>
        <position position="273"/>
    </location>
    <ligand>
        <name>S-adenosyl-L-methionine</name>
        <dbReference type="ChEBI" id="CHEBI:59789"/>
    </ligand>
</feature>
<dbReference type="PANTHER" id="PTHR22807">
    <property type="entry name" value="NOP2 YEAST -RELATED NOL1/NOP2/FMU SUN DOMAIN-CONTAINING"/>
    <property type="match status" value="1"/>
</dbReference>
<dbReference type="EC" id="2.1.1.176" evidence="3"/>
<dbReference type="NCBIfam" id="TIGR00563">
    <property type="entry name" value="rsmB"/>
    <property type="match status" value="1"/>
</dbReference>
<sequence>MPLDTRAAAARAIAGVLQGGSLNTLLPAALETVSSRDRGLLQQLCYGTLRLYPRLQPQLQALLSKPLRSKDNDIQALLLLGLYQLEDTRIPDHAAVAASVGATRALQKDWARGLCNAVLRRFLRERNSLADALDPAARSAHPQWLYSALQKDWPEHAEAIMLANNEQPPMVLRSNAQRVSREQYLQRLTDAGFAAQAGLLAPESIYLDVPADVGLLPGFAEGLASVQDEAAQMAALLLAPASGTRVLDACAAPGGKACHLLERQPDIALTAMDVDKARLARVRDNLQRLQLQADVVHGNAAEPPADMPAQHFQHILVDAPCSASGVIRRHPDVKLLRRPEDIPALAAQQSAILDGLWPLLVPGGTLLYVTCSVLEAENSDVVQAFLQRTGDAERLPLQLGIPRAAGSQILPTRNGPDGLFFSLLRRRGESPR</sequence>
<evidence type="ECO:0000256" key="9">
    <source>
        <dbReference type="ARBA" id="ARBA00022884"/>
    </source>
</evidence>
<dbReference type="Gene3D" id="1.10.940.10">
    <property type="entry name" value="NusB-like"/>
    <property type="match status" value="1"/>
</dbReference>
<evidence type="ECO:0000256" key="12">
    <source>
        <dbReference type="ARBA" id="ARBA00047283"/>
    </source>
</evidence>
<protein>
    <recommendedName>
        <fullName evidence="3">16S rRNA (cytosine(967)-C(5))-methyltransferase</fullName>
        <ecNumber evidence="3">2.1.1.176</ecNumber>
    </recommendedName>
    <alternativeName>
        <fullName evidence="10">16S rRNA m5C967 methyltransferase</fullName>
    </alternativeName>
    <alternativeName>
        <fullName evidence="11">rRNA (cytosine-C(5)-)-methyltransferase RsmB</fullName>
    </alternativeName>
</protein>
<keyword evidence="7 13" id="KW-0808">Transferase</keyword>
<dbReference type="CDD" id="cd02440">
    <property type="entry name" value="AdoMet_MTases"/>
    <property type="match status" value="1"/>
</dbReference>
<dbReference type="GO" id="GO:0006355">
    <property type="term" value="P:regulation of DNA-templated transcription"/>
    <property type="evidence" value="ECO:0007669"/>
    <property type="project" value="InterPro"/>
</dbReference>
<comment type="function">
    <text evidence="1">Specifically methylates the cytosine at position 967 (m5C967) of 16S rRNA.</text>
</comment>
<dbReference type="InterPro" id="IPR054728">
    <property type="entry name" value="RsmB-like_ferredoxin"/>
</dbReference>
<dbReference type="Proteomes" id="UP000259273">
    <property type="component" value="Unassembled WGS sequence"/>
</dbReference>
<evidence type="ECO:0000256" key="6">
    <source>
        <dbReference type="ARBA" id="ARBA00022603"/>
    </source>
</evidence>